<dbReference type="PANTHER" id="PTHR39966:SF1">
    <property type="entry name" value="HEMERYTHRIN-LIKE DOMAIN-CONTAINING PROTEIN"/>
    <property type="match status" value="1"/>
</dbReference>
<dbReference type="Pfam" id="PF01814">
    <property type="entry name" value="Hemerythrin"/>
    <property type="match status" value="1"/>
</dbReference>
<comment type="caution">
    <text evidence="2">The sequence shown here is derived from an EMBL/GenBank/DDBJ whole genome shotgun (WGS) entry which is preliminary data.</text>
</comment>
<accession>A0A0C1TQF0</accession>
<proteinExistence type="predicted"/>
<evidence type="ECO:0000259" key="1">
    <source>
        <dbReference type="Pfam" id="PF01814"/>
    </source>
</evidence>
<dbReference type="InterPro" id="IPR012312">
    <property type="entry name" value="Hemerythrin-like"/>
</dbReference>
<reference evidence="2 3" key="1">
    <citation type="submission" date="2015-01" db="EMBL/GenBank/DDBJ databases">
        <title>Genome sequence of the anaerobic bacterium Geobacter soli GSS01, a dissimilatory Fe(III) reducer from soil.</title>
        <authorList>
            <person name="Yang G."/>
            <person name="Zhou S."/>
        </authorList>
    </citation>
    <scope>NUCLEOTIDE SEQUENCE [LARGE SCALE GENOMIC DNA]</scope>
    <source>
        <strain evidence="2 3">GSS01</strain>
    </source>
</reference>
<dbReference type="RefSeq" id="WP_039643277.1">
    <property type="nucleotide sequence ID" value="NZ_JXBL01000001.1"/>
</dbReference>
<evidence type="ECO:0000313" key="3">
    <source>
        <dbReference type="Proteomes" id="UP000031433"/>
    </source>
</evidence>
<name>A0A0C1TQF0_9BACT</name>
<dbReference type="GO" id="GO:0005886">
    <property type="term" value="C:plasma membrane"/>
    <property type="evidence" value="ECO:0007669"/>
    <property type="project" value="TreeGrafter"/>
</dbReference>
<gene>
    <name evidence="2" type="ORF">SE37_02020</name>
</gene>
<keyword evidence="3" id="KW-1185">Reference proteome</keyword>
<dbReference type="Gene3D" id="1.20.120.520">
    <property type="entry name" value="nmb1532 protein domain like"/>
    <property type="match status" value="1"/>
</dbReference>
<protein>
    <submittedName>
        <fullName evidence="2">Cation-binding protein</fullName>
    </submittedName>
</protein>
<dbReference type="EMBL" id="JXBL01000001">
    <property type="protein sequence ID" value="KIE41493.1"/>
    <property type="molecule type" value="Genomic_DNA"/>
</dbReference>
<feature type="domain" description="Hemerythrin-like" evidence="1">
    <location>
        <begin position="5"/>
        <end position="141"/>
    </location>
</feature>
<dbReference type="CDD" id="cd12108">
    <property type="entry name" value="Hr-like"/>
    <property type="match status" value="1"/>
</dbReference>
<dbReference type="Proteomes" id="UP000031433">
    <property type="component" value="Unassembled WGS sequence"/>
</dbReference>
<organism evidence="2 3">
    <name type="scientific">Geobacter soli</name>
    <dbReference type="NCBI Taxonomy" id="1510391"/>
    <lineage>
        <taxon>Bacteria</taxon>
        <taxon>Pseudomonadati</taxon>
        <taxon>Thermodesulfobacteriota</taxon>
        <taxon>Desulfuromonadia</taxon>
        <taxon>Geobacterales</taxon>
        <taxon>Geobacteraceae</taxon>
        <taxon>Geobacter</taxon>
    </lineage>
</organism>
<dbReference type="PANTHER" id="PTHR39966">
    <property type="entry name" value="BLL2471 PROTEIN-RELATED"/>
    <property type="match status" value="1"/>
</dbReference>
<dbReference type="AlphaFoldDB" id="A0A0C1TQF0"/>
<evidence type="ECO:0000313" key="2">
    <source>
        <dbReference type="EMBL" id="KIE41493.1"/>
    </source>
</evidence>
<sequence length="188" mass="21295">MKRNITQALVDEHKLILRMLDVLERNASLTAEGLYTNYRFYLDAVDFIRHYADRFHHAKEEDVLFEALVNNGMPRENSPVAAMLMEHDRGRAYVKAMEEAATAALAGSTGRDGDIAENALGYLTMLREHIAKEDDILYPLAERVLPEEVRSGILTGYESAEARTPADFTERYARVVERYEAEGLTRAA</sequence>